<evidence type="ECO:0000313" key="2">
    <source>
        <dbReference type="EMBL" id="KAK3788654.1"/>
    </source>
</evidence>
<sequence>MQAHLPVMNRSSIHQYCKVDKKTEIQRDFGQRTQQDAAALVNFSLEATTSAASVQSHSLIDKEDEKGGGGEGVMKRGSMAGDDVA</sequence>
<dbReference type="EMBL" id="JAWDGP010001751">
    <property type="protein sequence ID" value="KAK3788654.1"/>
    <property type="molecule type" value="Genomic_DNA"/>
</dbReference>
<evidence type="ECO:0000313" key="3">
    <source>
        <dbReference type="Proteomes" id="UP001283361"/>
    </source>
</evidence>
<organism evidence="2 3">
    <name type="scientific">Elysia crispata</name>
    <name type="common">lettuce slug</name>
    <dbReference type="NCBI Taxonomy" id="231223"/>
    <lineage>
        <taxon>Eukaryota</taxon>
        <taxon>Metazoa</taxon>
        <taxon>Spiralia</taxon>
        <taxon>Lophotrochozoa</taxon>
        <taxon>Mollusca</taxon>
        <taxon>Gastropoda</taxon>
        <taxon>Heterobranchia</taxon>
        <taxon>Euthyneura</taxon>
        <taxon>Panpulmonata</taxon>
        <taxon>Sacoglossa</taxon>
        <taxon>Placobranchoidea</taxon>
        <taxon>Plakobranchidae</taxon>
        <taxon>Elysia</taxon>
    </lineage>
</organism>
<dbReference type="AlphaFoldDB" id="A0AAE1DZG0"/>
<accession>A0AAE1DZG0</accession>
<dbReference type="Proteomes" id="UP001283361">
    <property type="component" value="Unassembled WGS sequence"/>
</dbReference>
<evidence type="ECO:0000256" key="1">
    <source>
        <dbReference type="SAM" id="MobiDB-lite"/>
    </source>
</evidence>
<proteinExistence type="predicted"/>
<name>A0AAE1DZG0_9GAST</name>
<feature type="compositionally biased region" description="Basic and acidic residues" evidence="1">
    <location>
        <begin position="59"/>
        <end position="68"/>
    </location>
</feature>
<protein>
    <submittedName>
        <fullName evidence="2">Uncharacterized protein</fullName>
    </submittedName>
</protein>
<feature type="region of interest" description="Disordered" evidence="1">
    <location>
        <begin position="51"/>
        <end position="85"/>
    </location>
</feature>
<keyword evidence="3" id="KW-1185">Reference proteome</keyword>
<comment type="caution">
    <text evidence="2">The sequence shown here is derived from an EMBL/GenBank/DDBJ whole genome shotgun (WGS) entry which is preliminary data.</text>
</comment>
<gene>
    <name evidence="2" type="ORF">RRG08_035818</name>
</gene>
<reference evidence="2" key="1">
    <citation type="journal article" date="2023" name="G3 (Bethesda)">
        <title>A reference genome for the long-term kleptoplast-retaining sea slug Elysia crispata morphotype clarki.</title>
        <authorList>
            <person name="Eastman K.E."/>
            <person name="Pendleton A.L."/>
            <person name="Shaikh M.A."/>
            <person name="Suttiyut T."/>
            <person name="Ogas R."/>
            <person name="Tomko P."/>
            <person name="Gavelis G."/>
            <person name="Widhalm J.R."/>
            <person name="Wisecaver J.H."/>
        </authorList>
    </citation>
    <scope>NUCLEOTIDE SEQUENCE</scope>
    <source>
        <strain evidence="2">ECLA1</strain>
    </source>
</reference>